<dbReference type="RefSeq" id="XP_068368723.1">
    <property type="nucleotide sequence ID" value="XM_068514325.1"/>
</dbReference>
<dbReference type="GeneID" id="94849029"/>
<protein>
    <recommendedName>
        <fullName evidence="3">VPS9 domain-containing protein</fullName>
    </recommendedName>
</protein>
<accession>A0A1J4KWH2</accession>
<evidence type="ECO:0008006" key="3">
    <source>
        <dbReference type="Google" id="ProtNLM"/>
    </source>
</evidence>
<evidence type="ECO:0000313" key="2">
    <source>
        <dbReference type="Proteomes" id="UP000179807"/>
    </source>
</evidence>
<dbReference type="AlphaFoldDB" id="A0A1J4KWH2"/>
<organism evidence="1 2">
    <name type="scientific">Tritrichomonas foetus</name>
    <dbReference type="NCBI Taxonomy" id="1144522"/>
    <lineage>
        <taxon>Eukaryota</taxon>
        <taxon>Metamonada</taxon>
        <taxon>Parabasalia</taxon>
        <taxon>Tritrichomonadida</taxon>
        <taxon>Tritrichomonadidae</taxon>
        <taxon>Tritrichomonas</taxon>
    </lineage>
</organism>
<reference evidence="1" key="1">
    <citation type="submission" date="2016-10" db="EMBL/GenBank/DDBJ databases">
        <authorList>
            <person name="Benchimol M."/>
            <person name="Almeida L.G."/>
            <person name="Vasconcelos A.T."/>
            <person name="Perreira-Neves A."/>
            <person name="Rosa I.A."/>
            <person name="Tasca T."/>
            <person name="Bogo M.R."/>
            <person name="de Souza W."/>
        </authorList>
    </citation>
    <scope>NUCLEOTIDE SEQUENCE [LARGE SCALE GENOMIC DNA]</scope>
    <source>
        <strain evidence="1">K</strain>
    </source>
</reference>
<gene>
    <name evidence="1" type="ORF">TRFO_42472</name>
</gene>
<evidence type="ECO:0000313" key="1">
    <source>
        <dbReference type="EMBL" id="OHT15587.1"/>
    </source>
</evidence>
<proteinExistence type="predicted"/>
<dbReference type="EMBL" id="MLAK01000215">
    <property type="protein sequence ID" value="OHT15587.1"/>
    <property type="molecule type" value="Genomic_DNA"/>
</dbReference>
<dbReference type="Proteomes" id="UP000179807">
    <property type="component" value="Unassembled WGS sequence"/>
</dbReference>
<comment type="caution">
    <text evidence="1">The sequence shown here is derived from an EMBL/GenBank/DDBJ whole genome shotgun (WGS) entry which is preliminary data.</text>
</comment>
<sequence>MTAFKGDLQAFYNNMYQTQRLLHGEEGFSRHLQNDVNKSSAQRLVDYFEAACKQHKGYYALWSLISRDKPKNKNLDLPRRGLKHHPKSLLVILDANSIPLKEETKKEISENIIGGNLKENIIDKLPDLKDERLISTIVFGIIPSYYSFFIHEQQFEDFLDFLDLFEDDKHKIIFSAALFCSPIVVSFIHDVFSPIFLPFCQALQPLCNLNIHNIQKQLLNSLNTNIFNFPTTLKHFINHFYNSDKEKQKKFAFDLLKTNLFKKIIQFPEAFQVFEIGLLEFHPETKEICQKMKKIFNDEFISQFLDIILEIKVNNTCYVSKECDQYLSNAFSMFLDSFDLAFIDFAEKYISNEKEDERPKFDDYFEKVDNYCLIKIKRSSSSINLPYNNTQFFGSYDLFYFRKLLKESPPLPRNYQVPKKMNVKNLIKRLLVQTNDPFTSGKAKSYFNIIKNFDSLIETNLKDLIFSHDEEQEYMCGISKSQNEITRINSFIQNQLISTPKDTITNFAFLIALRKVEFGDIPKQIHKIVHDPRMIRVDFRKFHQNAINNVEKLGFSNNESVQAKMKILNYLRFFSHNRFIEYIGQRPELIENDKILSSIISSNYHNIIKTMLITDKQVKLFKQIIPNFYIFEIPAQHLRNVFSENIDPFTKLKKIDQSIKMAKEICTREFGDIGEDDYTPFSQIFLAYSNPPNLLSNYVFLLDYIFDYKELPEANCSRARGYLQHFLEKTISQLECITVNINPYLYSPIFSANIAIIINGYKPELRNSLVKYIVQDGGCQYDEKKSIYSFQFHCFDKYSLQFHVKCRVIRYSTKDDLQDVDDDEVLMLYDSGDENPMFFSSITNDCKTFFESFKGQGHMKTIHFRKLQYKNTVTYKGTEEIHNELKKWFSEIEQRRKLL</sequence>
<keyword evidence="2" id="KW-1185">Reference proteome</keyword>
<dbReference type="VEuPathDB" id="TrichDB:TRFO_42472"/>
<name>A0A1J4KWH2_9EUKA</name>